<evidence type="ECO:0000256" key="4">
    <source>
        <dbReference type="ARBA" id="ARBA00022840"/>
    </source>
</evidence>
<evidence type="ECO:0000259" key="9">
    <source>
        <dbReference type="Pfam" id="PF19269"/>
    </source>
</evidence>
<dbReference type="InterPro" id="IPR033910">
    <property type="entry name" value="GluRS_core"/>
</dbReference>
<sequence length="467" mass="53246">MLQQVVRTRIAPSPTGEDLHIGSVYMALFNWVFAKKHRGKFIVRIEDTDRERFVPGAQERMLASLTWVGIPHDEGVDVGGICGPYRQSERLSIYQKHVNTLINQGDAYYCFCSASRLAEMRQTQIKSGKAPMYDGLCKQIALVSAKERIQTEKYVVRLNVPDSGITNFSDLVHGQIEFQNALIDDQVLIKSDGFPTYHLAVVIDDHLMQISHIIRGEEWISSTPKHILLYQMFGWDLPQFAHLPLLRNPDKSKLSKRKNPVWLSWFRKHGFLPEAILNYLGTITWSPSDGRDLFDVKYLVKNFDLSHIKTTAPIFDLEKLTWLNGEYIRKLTAAQLVKSLAEFTPKEAKADLVKQLVPLARERMKTLNDFGTYVKPFIHFARPTLTATQTAWVSKFNDVFISIDTWETLVLEKIAKKLVNSESGSVREAFMALRLAVSGEPIGLPLFETLEILGKDEVLKRIKQAIT</sequence>
<comment type="similarity">
    <text evidence="1 7">Belongs to the class-I aminoacyl-tRNA synthetase family. Glutamate--tRNA ligase type 1 subfamily.</text>
</comment>
<evidence type="ECO:0000313" key="11">
    <source>
        <dbReference type="Proteomes" id="UP000034050"/>
    </source>
</evidence>
<evidence type="ECO:0000256" key="6">
    <source>
        <dbReference type="ARBA" id="ARBA00023146"/>
    </source>
</evidence>
<dbReference type="InterPro" id="IPR045462">
    <property type="entry name" value="aa-tRNA-synth_I_cd-bd"/>
</dbReference>
<dbReference type="InterPro" id="IPR000924">
    <property type="entry name" value="Glu/Gln-tRNA-synth"/>
</dbReference>
<dbReference type="SUPFAM" id="SSF52374">
    <property type="entry name" value="Nucleotidylyl transferase"/>
    <property type="match status" value="1"/>
</dbReference>
<dbReference type="GO" id="GO:0006424">
    <property type="term" value="P:glutamyl-tRNA aminoacylation"/>
    <property type="evidence" value="ECO:0007669"/>
    <property type="project" value="UniProtKB-UniRule"/>
</dbReference>
<dbReference type="EMBL" id="LCFD01000005">
    <property type="protein sequence ID" value="KKS86990.1"/>
    <property type="molecule type" value="Genomic_DNA"/>
</dbReference>
<organism evidence="10 11">
    <name type="scientific">Candidatus Gottesmanbacteria bacterium GW2011_GWB1_43_11</name>
    <dbReference type="NCBI Taxonomy" id="1618446"/>
    <lineage>
        <taxon>Bacteria</taxon>
        <taxon>Candidatus Gottesmaniibacteriota</taxon>
    </lineage>
</organism>
<dbReference type="Proteomes" id="UP000034050">
    <property type="component" value="Unassembled WGS sequence"/>
</dbReference>
<dbReference type="Pfam" id="PF19269">
    <property type="entry name" value="Anticodon_2"/>
    <property type="match status" value="1"/>
</dbReference>
<dbReference type="InterPro" id="IPR004527">
    <property type="entry name" value="Glu-tRNA-ligase_bac/mito"/>
</dbReference>
<dbReference type="CDD" id="cd00808">
    <property type="entry name" value="GluRS_core"/>
    <property type="match status" value="1"/>
</dbReference>
<evidence type="ECO:0000256" key="2">
    <source>
        <dbReference type="ARBA" id="ARBA00022598"/>
    </source>
</evidence>
<dbReference type="GO" id="GO:0004818">
    <property type="term" value="F:glutamate-tRNA ligase activity"/>
    <property type="evidence" value="ECO:0007669"/>
    <property type="project" value="UniProtKB-UniRule"/>
</dbReference>
<dbReference type="GO" id="GO:0008270">
    <property type="term" value="F:zinc ion binding"/>
    <property type="evidence" value="ECO:0007669"/>
    <property type="project" value="InterPro"/>
</dbReference>
<dbReference type="PRINTS" id="PR00987">
    <property type="entry name" value="TRNASYNTHGLU"/>
</dbReference>
<evidence type="ECO:0000256" key="5">
    <source>
        <dbReference type="ARBA" id="ARBA00022917"/>
    </source>
</evidence>
<protein>
    <recommendedName>
        <fullName evidence="7">Glutamate--tRNA ligase</fullName>
        <ecNumber evidence="7">6.1.1.17</ecNumber>
    </recommendedName>
    <alternativeName>
        <fullName evidence="7">Glutamyl-tRNA synthetase</fullName>
        <shortName evidence="7">GluRS</shortName>
    </alternativeName>
</protein>
<feature type="domain" description="Glutamyl/glutaminyl-tRNA synthetase class Ib catalytic" evidence="8">
    <location>
        <begin position="6"/>
        <end position="322"/>
    </location>
</feature>
<reference evidence="10 11" key="1">
    <citation type="journal article" date="2015" name="Nature">
        <title>rRNA introns, odd ribosomes, and small enigmatic genomes across a large radiation of phyla.</title>
        <authorList>
            <person name="Brown C.T."/>
            <person name="Hug L.A."/>
            <person name="Thomas B.C."/>
            <person name="Sharon I."/>
            <person name="Castelle C.J."/>
            <person name="Singh A."/>
            <person name="Wilkins M.J."/>
            <person name="Williams K.H."/>
            <person name="Banfield J.F."/>
        </authorList>
    </citation>
    <scope>NUCLEOTIDE SEQUENCE [LARGE SCALE GENOMIC DNA]</scope>
</reference>
<comment type="caution">
    <text evidence="10">The sequence shown here is derived from an EMBL/GenBank/DDBJ whole genome shotgun (WGS) entry which is preliminary data.</text>
</comment>
<keyword evidence="6 7" id="KW-0030">Aminoacyl-tRNA synthetase</keyword>
<dbReference type="EC" id="6.1.1.17" evidence="7"/>
<keyword evidence="4 7" id="KW-0067">ATP-binding</keyword>
<evidence type="ECO:0000259" key="8">
    <source>
        <dbReference type="Pfam" id="PF00749"/>
    </source>
</evidence>
<feature type="domain" description="Aminoacyl-tRNA synthetase class I anticodon-binding" evidence="9">
    <location>
        <begin position="336"/>
        <end position="466"/>
    </location>
</feature>
<dbReference type="PANTHER" id="PTHR43311:SF2">
    <property type="entry name" value="GLUTAMATE--TRNA LIGASE, MITOCHONDRIAL-RELATED"/>
    <property type="match status" value="1"/>
</dbReference>
<keyword evidence="7" id="KW-0963">Cytoplasm</keyword>
<dbReference type="Gene3D" id="3.40.50.620">
    <property type="entry name" value="HUPs"/>
    <property type="match status" value="1"/>
</dbReference>
<dbReference type="GO" id="GO:0005829">
    <property type="term" value="C:cytosol"/>
    <property type="evidence" value="ECO:0007669"/>
    <property type="project" value="TreeGrafter"/>
</dbReference>
<dbReference type="PANTHER" id="PTHR43311">
    <property type="entry name" value="GLUTAMATE--TRNA LIGASE"/>
    <property type="match status" value="1"/>
</dbReference>
<proteinExistence type="inferred from homology"/>
<evidence type="ECO:0000256" key="3">
    <source>
        <dbReference type="ARBA" id="ARBA00022741"/>
    </source>
</evidence>
<keyword evidence="3 7" id="KW-0547">Nucleotide-binding</keyword>
<evidence type="ECO:0000313" key="10">
    <source>
        <dbReference type="EMBL" id="KKS86990.1"/>
    </source>
</evidence>
<evidence type="ECO:0000256" key="7">
    <source>
        <dbReference type="HAMAP-Rule" id="MF_00022"/>
    </source>
</evidence>
<dbReference type="HAMAP" id="MF_00022">
    <property type="entry name" value="Glu_tRNA_synth_type1"/>
    <property type="match status" value="1"/>
</dbReference>
<dbReference type="Gene3D" id="1.10.10.350">
    <property type="match status" value="1"/>
</dbReference>
<comment type="subcellular location">
    <subcellularLocation>
        <location evidence="7">Cytoplasm</location>
    </subcellularLocation>
</comment>
<dbReference type="FunFam" id="3.40.50.620:FF:000045">
    <property type="entry name" value="Glutamate--tRNA ligase, mitochondrial"/>
    <property type="match status" value="1"/>
</dbReference>
<evidence type="ECO:0000256" key="1">
    <source>
        <dbReference type="ARBA" id="ARBA00007894"/>
    </source>
</evidence>
<dbReference type="Pfam" id="PF00749">
    <property type="entry name" value="tRNA-synt_1c"/>
    <property type="match status" value="1"/>
</dbReference>
<dbReference type="NCBIfam" id="TIGR00464">
    <property type="entry name" value="gltX_bact"/>
    <property type="match status" value="1"/>
</dbReference>
<dbReference type="InterPro" id="IPR020751">
    <property type="entry name" value="aa-tRNA-synth_I_codon-bd_sub2"/>
</dbReference>
<comment type="subunit">
    <text evidence="7">Monomer.</text>
</comment>
<dbReference type="InterPro" id="IPR014729">
    <property type="entry name" value="Rossmann-like_a/b/a_fold"/>
</dbReference>
<dbReference type="STRING" id="1618446.UV61_C0005G0011"/>
<dbReference type="PATRIC" id="fig|1618446.3.peg.602"/>
<dbReference type="SUPFAM" id="SSF48163">
    <property type="entry name" value="An anticodon-binding domain of class I aminoacyl-tRNA synthetases"/>
    <property type="match status" value="1"/>
</dbReference>
<keyword evidence="2 7" id="KW-0436">Ligase</keyword>
<accession>A0A0G1CMK0</accession>
<name>A0A0G1CMK0_9BACT</name>
<feature type="short sequence motif" description="'KMSKS' region" evidence="7">
    <location>
        <begin position="253"/>
        <end position="257"/>
    </location>
</feature>
<feature type="binding site" evidence="7">
    <location>
        <position position="256"/>
    </location>
    <ligand>
        <name>ATP</name>
        <dbReference type="ChEBI" id="CHEBI:30616"/>
    </ligand>
</feature>
<gene>
    <name evidence="7" type="primary">gltX</name>
    <name evidence="10" type="ORF">UV61_C0005G0011</name>
</gene>
<dbReference type="GO" id="GO:0005524">
    <property type="term" value="F:ATP binding"/>
    <property type="evidence" value="ECO:0007669"/>
    <property type="project" value="UniProtKB-UniRule"/>
</dbReference>
<dbReference type="InterPro" id="IPR049940">
    <property type="entry name" value="GluQ/Sye"/>
</dbReference>
<comment type="caution">
    <text evidence="7">Lacks conserved residue(s) required for the propagation of feature annotation.</text>
</comment>
<dbReference type="AlphaFoldDB" id="A0A0G1CMK0"/>
<dbReference type="GO" id="GO:0000049">
    <property type="term" value="F:tRNA binding"/>
    <property type="evidence" value="ECO:0007669"/>
    <property type="project" value="InterPro"/>
</dbReference>
<comment type="catalytic activity">
    <reaction evidence="7">
        <text>tRNA(Glu) + L-glutamate + ATP = L-glutamyl-tRNA(Glu) + AMP + diphosphate</text>
        <dbReference type="Rhea" id="RHEA:23540"/>
        <dbReference type="Rhea" id="RHEA-COMP:9663"/>
        <dbReference type="Rhea" id="RHEA-COMP:9680"/>
        <dbReference type="ChEBI" id="CHEBI:29985"/>
        <dbReference type="ChEBI" id="CHEBI:30616"/>
        <dbReference type="ChEBI" id="CHEBI:33019"/>
        <dbReference type="ChEBI" id="CHEBI:78442"/>
        <dbReference type="ChEBI" id="CHEBI:78520"/>
        <dbReference type="ChEBI" id="CHEBI:456215"/>
        <dbReference type="EC" id="6.1.1.17"/>
    </reaction>
</comment>
<keyword evidence="5 7" id="KW-0648">Protein biosynthesis</keyword>
<dbReference type="InterPro" id="IPR020058">
    <property type="entry name" value="Glu/Gln-tRNA-synth_Ib_cat-dom"/>
</dbReference>
<comment type="function">
    <text evidence="7">Catalyzes the attachment of glutamate to tRNA(Glu) in a two-step reaction: glutamate is first activated by ATP to form Glu-AMP and then transferred to the acceptor end of tRNA(Glu).</text>
</comment>
<dbReference type="InterPro" id="IPR008925">
    <property type="entry name" value="aa_tRNA-synth_I_cd-bd_sf"/>
</dbReference>